<evidence type="ECO:0000313" key="2">
    <source>
        <dbReference type="EMBL" id="OAS24904.1"/>
    </source>
</evidence>
<dbReference type="InterPro" id="IPR000182">
    <property type="entry name" value="GNAT_dom"/>
</dbReference>
<gene>
    <name evidence="2" type="ORF">A5481_12495</name>
</gene>
<dbReference type="Proteomes" id="UP000078316">
    <property type="component" value="Unassembled WGS sequence"/>
</dbReference>
<comment type="caution">
    <text evidence="2">The sequence shown here is derived from an EMBL/GenBank/DDBJ whole genome shotgun (WGS) entry which is preliminary data.</text>
</comment>
<dbReference type="PANTHER" id="PTHR43610">
    <property type="entry name" value="BLL6696 PROTEIN"/>
    <property type="match status" value="1"/>
</dbReference>
<dbReference type="SUPFAM" id="SSF55729">
    <property type="entry name" value="Acyl-CoA N-acyltransferases (Nat)"/>
    <property type="match status" value="1"/>
</dbReference>
<keyword evidence="2" id="KW-0808">Transferase</keyword>
<sequence length="196" mass="22060">MSWQPVTLSGQHVELVPLSREHRGALAEAASDGELWRLWYTSIPTPDGMAAEIDRRLALQAAGSMVPFTVLDRPGGSPVGMTTYMNIDAAGPRIEIGSTWYAARVQRTLLNTEAKLLLLTHAFDRFDCLAVELRTHFMNHASRRAIERLGAKLDGVLRCHQRMRDGTLRDTCVYSITAPEWPTVRSHLDWQLKKPR</sequence>
<name>A0A179SDG9_9HYPH</name>
<dbReference type="OrthoDB" id="5295305at2"/>
<dbReference type="EMBL" id="LWHQ01000021">
    <property type="protein sequence ID" value="OAS24904.1"/>
    <property type="molecule type" value="Genomic_DNA"/>
</dbReference>
<dbReference type="STRING" id="427683.A5481_12495"/>
<evidence type="ECO:0000313" key="3">
    <source>
        <dbReference type="Proteomes" id="UP000078316"/>
    </source>
</evidence>
<dbReference type="PANTHER" id="PTHR43610:SF1">
    <property type="entry name" value="N-ACETYLTRANSFERASE DOMAIN-CONTAINING PROTEIN"/>
    <property type="match status" value="1"/>
</dbReference>
<dbReference type="Pfam" id="PF13302">
    <property type="entry name" value="Acetyltransf_3"/>
    <property type="match status" value="1"/>
</dbReference>
<accession>A0A179SDG9</accession>
<proteinExistence type="predicted"/>
<feature type="domain" description="N-acetyltransferase" evidence="1">
    <location>
        <begin position="13"/>
        <end position="152"/>
    </location>
</feature>
<evidence type="ECO:0000259" key="1">
    <source>
        <dbReference type="Pfam" id="PF13302"/>
    </source>
</evidence>
<dbReference type="Gene3D" id="3.40.630.30">
    <property type="match status" value="1"/>
</dbReference>
<dbReference type="InterPro" id="IPR016181">
    <property type="entry name" value="Acyl_CoA_acyltransferase"/>
</dbReference>
<dbReference type="AlphaFoldDB" id="A0A179SDG9"/>
<organism evidence="2 3">
    <name type="scientific">Methylobacterium platani</name>
    <dbReference type="NCBI Taxonomy" id="427683"/>
    <lineage>
        <taxon>Bacteria</taxon>
        <taxon>Pseudomonadati</taxon>
        <taxon>Pseudomonadota</taxon>
        <taxon>Alphaproteobacteria</taxon>
        <taxon>Hyphomicrobiales</taxon>
        <taxon>Methylobacteriaceae</taxon>
        <taxon>Methylobacterium</taxon>
    </lineage>
</organism>
<dbReference type="RefSeq" id="WP_048432391.1">
    <property type="nucleotide sequence ID" value="NZ_LWHQ01000021.1"/>
</dbReference>
<dbReference type="GO" id="GO:0016747">
    <property type="term" value="F:acyltransferase activity, transferring groups other than amino-acyl groups"/>
    <property type="evidence" value="ECO:0007669"/>
    <property type="project" value="InterPro"/>
</dbReference>
<protein>
    <submittedName>
        <fullName evidence="2">Amino acid acetyltransferase</fullName>
    </submittedName>
</protein>
<reference evidence="2 3" key="1">
    <citation type="submission" date="2016-04" db="EMBL/GenBank/DDBJ databases">
        <authorList>
            <person name="Evans L.H."/>
            <person name="Alamgir A."/>
            <person name="Owens N."/>
            <person name="Weber N.D."/>
            <person name="Virtaneva K."/>
            <person name="Barbian K."/>
            <person name="Babar A."/>
            <person name="Rosenke K."/>
        </authorList>
    </citation>
    <scope>NUCLEOTIDE SEQUENCE [LARGE SCALE GENOMIC DNA]</scope>
    <source>
        <strain evidence="2 3">PMB02</strain>
    </source>
</reference>